<dbReference type="SMART" id="SM00965">
    <property type="entry name" value="STN"/>
    <property type="match status" value="1"/>
</dbReference>
<keyword evidence="10 15" id="KW-0798">TonB box</keyword>
<dbReference type="PANTHER" id="PTHR32552">
    <property type="entry name" value="FERRICHROME IRON RECEPTOR-RELATED"/>
    <property type="match status" value="1"/>
</dbReference>
<sequence length="834" mass="91634">MHYQKAAETGNAASMCPSGFLKTPLVASVLILGGTTALSAAVCGTALAQVEAGQSKSRFDISAGSLSDALVAFSAQSHLQITSQAPALSGHRTNGLHGSFTPDEALGHLLLGSGLSWRPAGSSAVQIIPATRSASITLGPVRVGGTAARMSNPQAAYGPGEGFFVSHSTAATKTDTPIVDIPQSVYVIGRQQMDDLQPLNVAEVLRYMPGITDPMGGSGIPSINSHDIYQRGFQSDTFVDGLMTGVSPSTVEPFMLDRVEAMSGPASVMYGQAAPGGIINEDLKRPTEQAQHQFNVGFGSYGRYEGQFDTSGPLTKDGQLLYRIVAVGNTQGDQVQYVKYQRVVVQPALTWNIDKNTKLTLIGQYNYTPSLRYAAGGPAIGSLFPQKYGRYSPTIDTGDPGFDRSYDKSHLFEYIFSHKFNRHLQFSQNFRYEYDDSYFAQLFSNGLVAGTSDMKRYALVDHFKGWAALLDSHLQGDYDTGPVHHTLLVGVDYRDQPDSGTYAFDFSTVPTLNLLSPKYYQYNYSDFIKQTGNKWDTENDSLSQTGVYFQDQMKWKGLNVMIGGRQDWDDYYSTFKKAFTWHVGVSYKTDFGLSPYFSYATSFFPQTSNVYGKGIADPLEGKQWEVGLKYQPTNTKMLFTVAAYDLRENNVLESDPDHQNFSLEIGQVRARGVELSANVNITQGLNLNANYTYMSIYNSRTTLTSTDINGKTVSLQGKAPTELPRNTVNLFVDYKFQKNSLNGIFDGLTLNAGMRYVGFSMGDEANSFHVPAYTVFDGGVSYDFGTLSRRLKGLNMRASLVNGFNKQYVVECSSSKSCSWGQLRRVTGQIGYRW</sequence>
<keyword evidence="7" id="KW-0732">Signal</keyword>
<evidence type="ECO:0000259" key="16">
    <source>
        <dbReference type="SMART" id="SM00965"/>
    </source>
</evidence>
<dbReference type="Proteomes" id="UP000662701">
    <property type="component" value="Unassembled WGS sequence"/>
</dbReference>
<dbReference type="Gene3D" id="2.40.170.20">
    <property type="entry name" value="TonB-dependent receptor, beta-barrel domain"/>
    <property type="match status" value="1"/>
</dbReference>
<dbReference type="InterPro" id="IPR011662">
    <property type="entry name" value="Secretin/TonB_short_N"/>
</dbReference>
<dbReference type="PANTHER" id="PTHR32552:SF68">
    <property type="entry name" value="FERRICHROME OUTER MEMBRANE TRANSPORTER_PHAGE RECEPTOR"/>
    <property type="match status" value="1"/>
</dbReference>
<evidence type="ECO:0000256" key="8">
    <source>
        <dbReference type="ARBA" id="ARBA00023004"/>
    </source>
</evidence>
<keyword evidence="8" id="KW-0408">Iron</keyword>
<keyword evidence="6 14" id="KW-0812">Transmembrane</keyword>
<evidence type="ECO:0000256" key="7">
    <source>
        <dbReference type="ARBA" id="ARBA00022729"/>
    </source>
</evidence>
<proteinExistence type="inferred from homology"/>
<evidence type="ECO:0000256" key="1">
    <source>
        <dbReference type="ARBA" id="ARBA00004571"/>
    </source>
</evidence>
<evidence type="ECO:0000256" key="12">
    <source>
        <dbReference type="ARBA" id="ARBA00023170"/>
    </source>
</evidence>
<evidence type="ECO:0000256" key="15">
    <source>
        <dbReference type="RuleBase" id="RU003357"/>
    </source>
</evidence>
<comment type="similarity">
    <text evidence="2 14 15">Belongs to the TonB-dependent receptor family.</text>
</comment>
<keyword evidence="5" id="KW-0410">Iron transport</keyword>
<dbReference type="InterPro" id="IPR010105">
    <property type="entry name" value="TonB_sidphr_rcpt"/>
</dbReference>
<dbReference type="InterPro" id="IPR036942">
    <property type="entry name" value="Beta-barrel_TonB_sf"/>
</dbReference>
<comment type="caution">
    <text evidence="17">The sequence shown here is derived from an EMBL/GenBank/DDBJ whole genome shotgun (WGS) entry which is preliminary data.</text>
</comment>
<dbReference type="InterPro" id="IPR012910">
    <property type="entry name" value="Plug_dom"/>
</dbReference>
<gene>
    <name evidence="17" type="ORF">HKD19_13715</name>
</gene>
<dbReference type="CDD" id="cd01347">
    <property type="entry name" value="ligand_gated_channel"/>
    <property type="match status" value="1"/>
</dbReference>
<evidence type="ECO:0000256" key="5">
    <source>
        <dbReference type="ARBA" id="ARBA00022496"/>
    </source>
</evidence>
<evidence type="ECO:0000256" key="2">
    <source>
        <dbReference type="ARBA" id="ARBA00009810"/>
    </source>
</evidence>
<evidence type="ECO:0000256" key="9">
    <source>
        <dbReference type="ARBA" id="ARBA00023065"/>
    </source>
</evidence>
<dbReference type="Gene3D" id="2.170.130.10">
    <property type="entry name" value="TonB-dependent receptor, plug domain"/>
    <property type="match status" value="1"/>
</dbReference>
<dbReference type="Pfam" id="PF07715">
    <property type="entry name" value="Plug"/>
    <property type="match status" value="1"/>
</dbReference>
<keyword evidence="13 14" id="KW-0998">Cell outer membrane</keyword>
<dbReference type="Pfam" id="PF07660">
    <property type="entry name" value="STN"/>
    <property type="match status" value="1"/>
</dbReference>
<evidence type="ECO:0000256" key="3">
    <source>
        <dbReference type="ARBA" id="ARBA00022448"/>
    </source>
</evidence>
<evidence type="ECO:0000256" key="14">
    <source>
        <dbReference type="PROSITE-ProRule" id="PRU01360"/>
    </source>
</evidence>
<feature type="domain" description="Secretin/TonB short N-terminal" evidence="16">
    <location>
        <begin position="79"/>
        <end position="130"/>
    </location>
</feature>
<keyword evidence="4 14" id="KW-1134">Transmembrane beta strand</keyword>
<protein>
    <submittedName>
        <fullName evidence="17">TonB-dependent siderophore receptor</fullName>
    </submittedName>
</protein>
<evidence type="ECO:0000256" key="6">
    <source>
        <dbReference type="ARBA" id="ARBA00022692"/>
    </source>
</evidence>
<keyword evidence="12 17" id="KW-0675">Receptor</keyword>
<reference evidence="17" key="2">
    <citation type="submission" date="2020-11" db="EMBL/GenBank/DDBJ databases">
        <title>Description of novel Gluconobacter species.</title>
        <authorList>
            <person name="Cleenwerck I."/>
            <person name="Cnockaert M."/>
            <person name="Borremans W."/>
            <person name="Wieme A.D."/>
            <person name="De Vuyst L."/>
            <person name="Vandamme P."/>
        </authorList>
    </citation>
    <scope>NUCLEOTIDE SEQUENCE</scope>
    <source>
        <strain evidence="17">LMG 1745</strain>
    </source>
</reference>
<evidence type="ECO:0000256" key="4">
    <source>
        <dbReference type="ARBA" id="ARBA00022452"/>
    </source>
</evidence>
<dbReference type="PROSITE" id="PS52016">
    <property type="entry name" value="TONB_DEPENDENT_REC_3"/>
    <property type="match status" value="1"/>
</dbReference>
<dbReference type="InterPro" id="IPR039426">
    <property type="entry name" value="TonB-dep_rcpt-like"/>
</dbReference>
<evidence type="ECO:0000256" key="13">
    <source>
        <dbReference type="ARBA" id="ARBA00023237"/>
    </source>
</evidence>
<evidence type="ECO:0000256" key="11">
    <source>
        <dbReference type="ARBA" id="ARBA00023136"/>
    </source>
</evidence>
<dbReference type="NCBIfam" id="TIGR01783">
    <property type="entry name" value="TonB-siderophor"/>
    <property type="match status" value="1"/>
</dbReference>
<keyword evidence="11 14" id="KW-0472">Membrane</keyword>
<keyword evidence="3 14" id="KW-0813">Transport</keyword>
<dbReference type="RefSeq" id="WP_194263338.1">
    <property type="nucleotide sequence ID" value="NZ_JABCQH010000017.1"/>
</dbReference>
<organism evidence="17 18">
    <name type="scientific">Gluconobacter cadivus</name>
    <dbReference type="NCBI Taxonomy" id="2728101"/>
    <lineage>
        <taxon>Bacteria</taxon>
        <taxon>Pseudomonadati</taxon>
        <taxon>Pseudomonadota</taxon>
        <taxon>Alphaproteobacteria</taxon>
        <taxon>Acetobacterales</taxon>
        <taxon>Acetobacteraceae</taxon>
        <taxon>Gluconobacter</taxon>
    </lineage>
</organism>
<keyword evidence="9" id="KW-0406">Ion transport</keyword>
<accession>A0ABR9YYY0</accession>
<dbReference type="InterPro" id="IPR037066">
    <property type="entry name" value="Plug_dom_sf"/>
</dbReference>
<evidence type="ECO:0000313" key="17">
    <source>
        <dbReference type="EMBL" id="MBF0889595.1"/>
    </source>
</evidence>
<keyword evidence="18" id="KW-1185">Reference proteome</keyword>
<name>A0ABR9YYY0_9PROT</name>
<comment type="subcellular location">
    <subcellularLocation>
        <location evidence="1 14">Cell outer membrane</location>
        <topology evidence="1 14">Multi-pass membrane protein</topology>
    </subcellularLocation>
</comment>
<dbReference type="Pfam" id="PF00593">
    <property type="entry name" value="TonB_dep_Rec_b-barrel"/>
    <property type="match status" value="1"/>
</dbReference>
<dbReference type="SUPFAM" id="SSF56935">
    <property type="entry name" value="Porins"/>
    <property type="match status" value="1"/>
</dbReference>
<dbReference type="InterPro" id="IPR000531">
    <property type="entry name" value="Beta-barrel_TonB"/>
</dbReference>
<evidence type="ECO:0000313" key="18">
    <source>
        <dbReference type="Proteomes" id="UP000662701"/>
    </source>
</evidence>
<evidence type="ECO:0000256" key="10">
    <source>
        <dbReference type="ARBA" id="ARBA00023077"/>
    </source>
</evidence>
<dbReference type="Gene3D" id="3.55.50.30">
    <property type="match status" value="1"/>
</dbReference>
<dbReference type="EMBL" id="JABCQH010000017">
    <property type="protein sequence ID" value="MBF0889595.1"/>
    <property type="molecule type" value="Genomic_DNA"/>
</dbReference>
<reference evidence="17" key="1">
    <citation type="submission" date="2020-04" db="EMBL/GenBank/DDBJ databases">
        <authorList>
            <person name="Sombolestani A."/>
        </authorList>
    </citation>
    <scope>NUCLEOTIDE SEQUENCE</scope>
    <source>
        <strain evidence="17">LMG 1745</strain>
    </source>
</reference>